<dbReference type="PROSITE" id="PS50297">
    <property type="entry name" value="ANK_REP_REGION"/>
    <property type="match status" value="5"/>
</dbReference>
<keyword evidence="1" id="KW-0677">Repeat</keyword>
<dbReference type="PRINTS" id="PR01415">
    <property type="entry name" value="ANKYRIN"/>
</dbReference>
<dbReference type="InterPro" id="IPR036770">
    <property type="entry name" value="Ankyrin_rpt-contain_sf"/>
</dbReference>
<protein>
    <recommendedName>
        <fullName evidence="5">Ankyrin repeat protein</fullName>
    </recommendedName>
</protein>
<proteinExistence type="predicted"/>
<dbReference type="Pfam" id="PF12796">
    <property type="entry name" value="Ank_2"/>
    <property type="match status" value="2"/>
</dbReference>
<dbReference type="Gene3D" id="1.25.40.20">
    <property type="entry name" value="Ankyrin repeat-containing domain"/>
    <property type="match status" value="4"/>
</dbReference>
<gene>
    <name evidence="4" type="ORF">EHUX00137_LOCUS28797</name>
</gene>
<keyword evidence="2 3" id="KW-0040">ANK repeat</keyword>
<feature type="repeat" description="ANK" evidence="3">
    <location>
        <begin position="71"/>
        <end position="103"/>
    </location>
</feature>
<dbReference type="PANTHER" id="PTHR24126:SF14">
    <property type="entry name" value="ANK_REP_REGION DOMAIN-CONTAINING PROTEIN"/>
    <property type="match status" value="1"/>
</dbReference>
<organism evidence="4">
    <name type="scientific">Emiliania huxleyi</name>
    <name type="common">Coccolithophore</name>
    <name type="synonym">Pontosphaera huxleyi</name>
    <dbReference type="NCBI Taxonomy" id="2903"/>
    <lineage>
        <taxon>Eukaryota</taxon>
        <taxon>Haptista</taxon>
        <taxon>Haptophyta</taxon>
        <taxon>Prymnesiophyceae</taxon>
        <taxon>Isochrysidales</taxon>
        <taxon>Noelaerhabdaceae</taxon>
        <taxon>Emiliania</taxon>
    </lineage>
</organism>
<evidence type="ECO:0008006" key="5">
    <source>
        <dbReference type="Google" id="ProtNLM"/>
    </source>
</evidence>
<evidence type="ECO:0000313" key="4">
    <source>
        <dbReference type="EMBL" id="CAE0568089.1"/>
    </source>
</evidence>
<dbReference type="PROSITE" id="PS50088">
    <property type="entry name" value="ANK_REPEAT"/>
    <property type="match status" value="6"/>
</dbReference>
<feature type="repeat" description="ANK" evidence="3">
    <location>
        <begin position="219"/>
        <end position="251"/>
    </location>
</feature>
<evidence type="ECO:0000256" key="1">
    <source>
        <dbReference type="ARBA" id="ARBA00022737"/>
    </source>
</evidence>
<feature type="repeat" description="ANK" evidence="3">
    <location>
        <begin position="388"/>
        <end position="420"/>
    </location>
</feature>
<feature type="repeat" description="ANK" evidence="3">
    <location>
        <begin position="38"/>
        <end position="70"/>
    </location>
</feature>
<sequence>MGERALPTGMLAAARDGDVECLLTFLDDGVSANAGNVIGQTAMHIASIWGHVDVVDALLDAGANPNQENDDGLPPLYFAVRNNRLSVVRLLLDRGAVIRDLDRLLKVSEEEVAAVLMRSGPRNELTQAIKALDLDKLKELLDAGKILENESWKDARGRTPLHYASFATVAIADERADQGEADPYGASDGLSALELVVQAVAASGGEAAVCEACDELDDRGISPLHSLVQAGHVRAAGMLLRAGADANVQSAPASDEYTSGQWGKLNAEGEMEVLRAGLDVTPLHLALDTEEPSTPMVELLLSHRADPNLRDQQGRSALHLALDFEEERGGIDLALCEKLLAHGADPSLGSSEIGMANGCIHAAAAASEVGVVRLLLRHGASHSAPGKGGWTPLAIAARAGSAGVVEALLAAGADPDAVSPSGKSARELATINKKAKVIAAIEAHAYS</sequence>
<feature type="repeat" description="ANK" evidence="3">
    <location>
        <begin position="313"/>
        <end position="351"/>
    </location>
</feature>
<dbReference type="AlphaFoldDB" id="A0A7S3SXP9"/>
<name>A0A7S3SXP9_EMIHU</name>
<feature type="repeat" description="ANK" evidence="3">
    <location>
        <begin position="278"/>
        <end position="312"/>
    </location>
</feature>
<dbReference type="Pfam" id="PF00023">
    <property type="entry name" value="Ank"/>
    <property type="match status" value="2"/>
</dbReference>
<dbReference type="SUPFAM" id="SSF48403">
    <property type="entry name" value="Ankyrin repeat"/>
    <property type="match status" value="2"/>
</dbReference>
<reference evidence="4" key="1">
    <citation type="submission" date="2021-01" db="EMBL/GenBank/DDBJ databases">
        <authorList>
            <person name="Corre E."/>
            <person name="Pelletier E."/>
            <person name="Niang G."/>
            <person name="Scheremetjew M."/>
            <person name="Finn R."/>
            <person name="Kale V."/>
            <person name="Holt S."/>
            <person name="Cochrane G."/>
            <person name="Meng A."/>
            <person name="Brown T."/>
            <person name="Cohen L."/>
        </authorList>
    </citation>
    <scope>NUCLEOTIDE SEQUENCE</scope>
    <source>
        <strain evidence="4">379</strain>
    </source>
</reference>
<dbReference type="PANTHER" id="PTHR24126">
    <property type="entry name" value="ANKYRIN REPEAT, PH AND SEC7 DOMAIN CONTAINING PROTEIN SECG-RELATED"/>
    <property type="match status" value="1"/>
</dbReference>
<evidence type="ECO:0000256" key="3">
    <source>
        <dbReference type="PROSITE-ProRule" id="PRU00023"/>
    </source>
</evidence>
<dbReference type="EMBL" id="HBIR01036902">
    <property type="protein sequence ID" value="CAE0568089.1"/>
    <property type="molecule type" value="Transcribed_RNA"/>
</dbReference>
<evidence type="ECO:0000256" key="2">
    <source>
        <dbReference type="ARBA" id="ARBA00023043"/>
    </source>
</evidence>
<dbReference type="InterPro" id="IPR002110">
    <property type="entry name" value="Ankyrin_rpt"/>
</dbReference>
<accession>A0A7S3SXP9</accession>
<dbReference type="SMART" id="SM00248">
    <property type="entry name" value="ANK"/>
    <property type="match status" value="8"/>
</dbReference>